<evidence type="ECO:0000259" key="2">
    <source>
        <dbReference type="PROSITE" id="PS50887"/>
    </source>
</evidence>
<dbReference type="STRING" id="520762.AN619_20080"/>
<dbReference type="EMBL" id="LOEE01000042">
    <property type="protein sequence ID" value="KXG75038.1"/>
    <property type="molecule type" value="Genomic_DNA"/>
</dbReference>
<feature type="domain" description="CBS" evidence="3">
    <location>
        <begin position="9"/>
        <end position="64"/>
    </location>
</feature>
<dbReference type="PANTHER" id="PTHR45138">
    <property type="entry name" value="REGULATORY COMPONENTS OF SENSORY TRANSDUCTION SYSTEM"/>
    <property type="match status" value="1"/>
</dbReference>
<accession>A0A140L3B3</accession>
<feature type="domain" description="CBS" evidence="3">
    <location>
        <begin position="67"/>
        <end position="122"/>
    </location>
</feature>
<dbReference type="GO" id="GO:0043709">
    <property type="term" value="P:cell adhesion involved in single-species biofilm formation"/>
    <property type="evidence" value="ECO:0007669"/>
    <property type="project" value="TreeGrafter"/>
</dbReference>
<sequence>MIRQVSEIMIKNFTIVNALQSVEYIRNIYAEKEVECFPVTEEGKIIGILTSKDLMKSHFNRIAADAMSGKFQCISPSTPVWKAHELLNEEGMDALIVQENHELVGLITKGLLKAELGKHIDLLTDLYKSDYIYYHAAELMEAGHEISIIFIDINNFGSINKELGHIVGDKILKEVALILQKNLPQETFLCRFGGDEFAILTPYYIHECKMIAEKLLKAVKAHSFPDNVPVSLSAGIAGGRRHNHRSGDTFPTVSNLLNIASIASTKAKKELSNLFVGETGFADGIAQTYSS</sequence>
<protein>
    <submittedName>
        <fullName evidence="4">Response regulator PleD</fullName>
    </submittedName>
</protein>
<keyword evidence="5" id="KW-1185">Reference proteome</keyword>
<name>A0A140L3B3_9FIRM</name>
<dbReference type="Proteomes" id="UP000070456">
    <property type="component" value="Unassembled WGS sequence"/>
</dbReference>
<dbReference type="SMART" id="SM00116">
    <property type="entry name" value="CBS"/>
    <property type="match status" value="2"/>
</dbReference>
<dbReference type="SUPFAM" id="SSF55073">
    <property type="entry name" value="Nucleotide cyclase"/>
    <property type="match status" value="1"/>
</dbReference>
<dbReference type="PROSITE" id="PS50887">
    <property type="entry name" value="GGDEF"/>
    <property type="match status" value="1"/>
</dbReference>
<gene>
    <name evidence="4" type="primary">pleD</name>
    <name evidence="4" type="ORF">AN619_20080</name>
</gene>
<comment type="caution">
    <text evidence="4">The sequence shown here is derived from an EMBL/GenBank/DDBJ whole genome shotgun (WGS) entry which is preliminary data.</text>
</comment>
<dbReference type="InterPro" id="IPR029787">
    <property type="entry name" value="Nucleotide_cyclase"/>
</dbReference>
<dbReference type="Pfam" id="PF00571">
    <property type="entry name" value="CBS"/>
    <property type="match status" value="2"/>
</dbReference>
<keyword evidence="1" id="KW-0129">CBS domain</keyword>
<dbReference type="Gene3D" id="3.10.580.10">
    <property type="entry name" value="CBS-domain"/>
    <property type="match status" value="1"/>
</dbReference>
<dbReference type="Pfam" id="PF00990">
    <property type="entry name" value="GGDEF"/>
    <property type="match status" value="1"/>
</dbReference>
<dbReference type="InterPro" id="IPR050469">
    <property type="entry name" value="Diguanylate_Cyclase"/>
</dbReference>
<dbReference type="SUPFAM" id="SSF54631">
    <property type="entry name" value="CBS-domain pair"/>
    <property type="match status" value="1"/>
</dbReference>
<dbReference type="AlphaFoldDB" id="A0A140L3B3"/>
<feature type="domain" description="GGDEF" evidence="2">
    <location>
        <begin position="144"/>
        <end position="280"/>
    </location>
</feature>
<proteinExistence type="predicted"/>
<evidence type="ECO:0000313" key="4">
    <source>
        <dbReference type="EMBL" id="KXG75038.1"/>
    </source>
</evidence>
<dbReference type="InterPro" id="IPR046342">
    <property type="entry name" value="CBS_dom_sf"/>
</dbReference>
<dbReference type="Gene3D" id="3.30.70.270">
    <property type="match status" value="1"/>
</dbReference>
<organism evidence="4 5">
    <name type="scientific">Thermotalea metallivorans</name>
    <dbReference type="NCBI Taxonomy" id="520762"/>
    <lineage>
        <taxon>Bacteria</taxon>
        <taxon>Bacillati</taxon>
        <taxon>Bacillota</taxon>
        <taxon>Clostridia</taxon>
        <taxon>Peptostreptococcales</taxon>
        <taxon>Thermotaleaceae</taxon>
        <taxon>Thermotalea</taxon>
    </lineage>
</organism>
<evidence type="ECO:0000313" key="5">
    <source>
        <dbReference type="Proteomes" id="UP000070456"/>
    </source>
</evidence>
<dbReference type="CDD" id="cd01949">
    <property type="entry name" value="GGDEF"/>
    <property type="match status" value="1"/>
</dbReference>
<dbReference type="NCBIfam" id="TIGR00254">
    <property type="entry name" value="GGDEF"/>
    <property type="match status" value="1"/>
</dbReference>
<dbReference type="InterPro" id="IPR043128">
    <property type="entry name" value="Rev_trsase/Diguanyl_cyclase"/>
</dbReference>
<reference evidence="4 5" key="1">
    <citation type="submission" date="2015-12" db="EMBL/GenBank/DDBJ databases">
        <title>Draft genome sequence of the thermoanaerobe Thermotalea metallivorans, an isolate from the runoff channel of the Great Artesian Basin, Australia.</title>
        <authorList>
            <person name="Patel B.K."/>
        </authorList>
    </citation>
    <scope>NUCLEOTIDE SEQUENCE [LARGE SCALE GENOMIC DNA]</scope>
    <source>
        <strain evidence="4 5">B2-1</strain>
    </source>
</reference>
<dbReference type="PANTHER" id="PTHR45138:SF9">
    <property type="entry name" value="DIGUANYLATE CYCLASE DGCM-RELATED"/>
    <property type="match status" value="1"/>
</dbReference>
<evidence type="ECO:0000259" key="3">
    <source>
        <dbReference type="PROSITE" id="PS51371"/>
    </source>
</evidence>
<evidence type="ECO:0000256" key="1">
    <source>
        <dbReference type="PROSITE-ProRule" id="PRU00703"/>
    </source>
</evidence>
<dbReference type="PROSITE" id="PS51371">
    <property type="entry name" value="CBS"/>
    <property type="match status" value="2"/>
</dbReference>
<dbReference type="SMART" id="SM00267">
    <property type="entry name" value="GGDEF"/>
    <property type="match status" value="1"/>
</dbReference>
<dbReference type="InterPro" id="IPR000644">
    <property type="entry name" value="CBS_dom"/>
</dbReference>
<dbReference type="GO" id="GO:1902201">
    <property type="term" value="P:negative regulation of bacterial-type flagellum-dependent cell motility"/>
    <property type="evidence" value="ECO:0007669"/>
    <property type="project" value="TreeGrafter"/>
</dbReference>
<dbReference type="GO" id="GO:0052621">
    <property type="term" value="F:diguanylate cyclase activity"/>
    <property type="evidence" value="ECO:0007669"/>
    <property type="project" value="TreeGrafter"/>
</dbReference>
<dbReference type="InterPro" id="IPR000160">
    <property type="entry name" value="GGDEF_dom"/>
</dbReference>
<dbReference type="GO" id="GO:0005886">
    <property type="term" value="C:plasma membrane"/>
    <property type="evidence" value="ECO:0007669"/>
    <property type="project" value="TreeGrafter"/>
</dbReference>